<dbReference type="PROSITE" id="PS50055">
    <property type="entry name" value="TYR_PHOSPHATASE_PTP"/>
    <property type="match status" value="1"/>
</dbReference>
<dbReference type="InterPro" id="IPR029021">
    <property type="entry name" value="Prot-tyrosine_phosphatase-like"/>
</dbReference>
<dbReference type="Gene3D" id="3.90.190.10">
    <property type="entry name" value="Protein tyrosine phosphatase superfamily"/>
    <property type="match status" value="1"/>
</dbReference>
<dbReference type="Pfam" id="PF00102">
    <property type="entry name" value="Y_phosphatase"/>
    <property type="match status" value="1"/>
</dbReference>
<evidence type="ECO:0000313" key="4">
    <source>
        <dbReference type="Proteomes" id="UP001203338"/>
    </source>
</evidence>
<accession>A0ABT0PAI5</accession>
<dbReference type="SMART" id="SM00194">
    <property type="entry name" value="PTPc"/>
    <property type="match status" value="1"/>
</dbReference>
<feature type="domain" description="Tyrosine specific protein phosphatases" evidence="2">
    <location>
        <begin position="200"/>
        <end position="252"/>
    </location>
</feature>
<evidence type="ECO:0000259" key="1">
    <source>
        <dbReference type="PROSITE" id="PS50055"/>
    </source>
</evidence>
<name>A0ABT0PAI5_9GAMM</name>
<dbReference type="SUPFAM" id="SSF52799">
    <property type="entry name" value="(Phosphotyrosine protein) phosphatases II"/>
    <property type="match status" value="1"/>
</dbReference>
<dbReference type="InterPro" id="IPR000242">
    <property type="entry name" value="PTP_cat"/>
</dbReference>
<dbReference type="PROSITE" id="PS50056">
    <property type="entry name" value="TYR_PHOSPHATASE_2"/>
    <property type="match status" value="1"/>
</dbReference>
<dbReference type="RefSeq" id="WP_249697243.1">
    <property type="nucleotide sequence ID" value="NZ_JAMFLX010000001.1"/>
</dbReference>
<organism evidence="3 4">
    <name type="scientific">Parendozoicomonas callyspongiae</name>
    <dbReference type="NCBI Taxonomy" id="2942213"/>
    <lineage>
        <taxon>Bacteria</taxon>
        <taxon>Pseudomonadati</taxon>
        <taxon>Pseudomonadota</taxon>
        <taxon>Gammaproteobacteria</taxon>
        <taxon>Oceanospirillales</taxon>
        <taxon>Endozoicomonadaceae</taxon>
        <taxon>Parendozoicomonas</taxon>
    </lineage>
</organism>
<sequence>MNKITLGASISPGMSPVVPKEVTDEELDQQFDSLPKGCSRNRGFSVTNSKGVTTDWDANLISLSYNSRHILDVVAARAPIKNSFDLFWDLVRQNPAYLINLASKDGANYLSHTHSENASECSYRNLVISESTYTASPSSNIPVYSRTIEFSPSTKSSERVTVPSLEVLNWPGQKGLMPADLHFLVLILQATCCNFISPGVIHCHYGIGRTATLIIAMALKTLSDKKILTKENLENVLRELITYGRETRDKKFVESAHQYRSLYRYGLTLCSGLLPKTFKSYSHQAAL</sequence>
<dbReference type="EMBL" id="JAMFLX010000001">
    <property type="protein sequence ID" value="MCL6268407.1"/>
    <property type="molecule type" value="Genomic_DNA"/>
</dbReference>
<dbReference type="PROSITE" id="PS00383">
    <property type="entry name" value="TYR_PHOSPHATASE_1"/>
    <property type="match status" value="1"/>
</dbReference>
<dbReference type="InterPro" id="IPR000387">
    <property type="entry name" value="Tyr_Pase_dom"/>
</dbReference>
<feature type="domain" description="Tyrosine-protein phosphatase" evidence="1">
    <location>
        <begin position="32"/>
        <end position="269"/>
    </location>
</feature>
<proteinExistence type="predicted"/>
<dbReference type="InterPro" id="IPR003595">
    <property type="entry name" value="Tyr_Pase_cat"/>
</dbReference>
<dbReference type="SMART" id="SM00404">
    <property type="entry name" value="PTPc_motif"/>
    <property type="match status" value="1"/>
</dbReference>
<gene>
    <name evidence="3" type="ORF">M3P05_00390</name>
</gene>
<evidence type="ECO:0000313" key="3">
    <source>
        <dbReference type="EMBL" id="MCL6268407.1"/>
    </source>
</evidence>
<protein>
    <submittedName>
        <fullName evidence="3">Uncharacterized protein</fullName>
    </submittedName>
</protein>
<comment type="caution">
    <text evidence="3">The sequence shown here is derived from an EMBL/GenBank/DDBJ whole genome shotgun (WGS) entry which is preliminary data.</text>
</comment>
<evidence type="ECO:0000259" key="2">
    <source>
        <dbReference type="PROSITE" id="PS50056"/>
    </source>
</evidence>
<keyword evidence="4" id="KW-1185">Reference proteome</keyword>
<dbReference type="PRINTS" id="PR00700">
    <property type="entry name" value="PRTYPHPHTASE"/>
</dbReference>
<reference evidence="3 4" key="1">
    <citation type="submission" date="2022-05" db="EMBL/GenBank/DDBJ databases">
        <authorList>
            <person name="Park J.-S."/>
        </authorList>
    </citation>
    <scope>NUCLEOTIDE SEQUENCE [LARGE SCALE GENOMIC DNA]</scope>
    <source>
        <strain evidence="3 4">2012CJ34-2</strain>
    </source>
</reference>
<dbReference type="Proteomes" id="UP001203338">
    <property type="component" value="Unassembled WGS sequence"/>
</dbReference>
<dbReference type="InterPro" id="IPR016130">
    <property type="entry name" value="Tyr_Pase_AS"/>
</dbReference>